<comment type="function">
    <text evidence="7">The electron transfer flavoprotein serves as a specific electron acceptor for other dehydrogenases. It transfers the electrons to the main respiratory chain via ETF-ubiquinone oxidoreductase (ETF dehydrogenase).</text>
</comment>
<dbReference type="AlphaFoldDB" id="A0A1G6P1K5"/>
<dbReference type="GO" id="GO:0009055">
    <property type="term" value="F:electron transfer activity"/>
    <property type="evidence" value="ECO:0007669"/>
    <property type="project" value="InterPro"/>
</dbReference>
<dbReference type="OrthoDB" id="9804960at2"/>
<reference evidence="9 10" key="1">
    <citation type="submission" date="2016-09" db="EMBL/GenBank/DDBJ databases">
        <authorList>
            <person name="Capua I."/>
            <person name="De Benedictis P."/>
            <person name="Joannis T."/>
            <person name="Lombin L.H."/>
            <person name="Cattoli G."/>
        </authorList>
    </citation>
    <scope>NUCLEOTIDE SEQUENCE [LARGE SCALE GENOMIC DNA]</scope>
    <source>
        <strain evidence="9 10">NIO-1002</strain>
    </source>
</reference>
<dbReference type="InterPro" id="IPR014730">
    <property type="entry name" value="ETF_a/b_N"/>
</dbReference>
<dbReference type="Pfam" id="PF01012">
    <property type="entry name" value="ETF"/>
    <property type="match status" value="1"/>
</dbReference>
<comment type="subunit">
    <text evidence="3">Heterodimer of an alpha and a beta subunit.</text>
</comment>
<accession>A0A1G6P1K5</accession>
<dbReference type="InterPro" id="IPR033948">
    <property type="entry name" value="ETF_beta_N"/>
</dbReference>
<dbReference type="PIRSF" id="PIRSF000090">
    <property type="entry name" value="Beta-ETF"/>
    <property type="match status" value="1"/>
</dbReference>
<keyword evidence="6" id="KW-0249">Electron transport</keyword>
<proteinExistence type="inferred from homology"/>
<dbReference type="Gene3D" id="3.40.50.620">
    <property type="entry name" value="HUPs"/>
    <property type="match status" value="1"/>
</dbReference>
<dbReference type="EMBL" id="FMYG01000006">
    <property type="protein sequence ID" value="SDC73376.1"/>
    <property type="molecule type" value="Genomic_DNA"/>
</dbReference>
<evidence type="ECO:0000313" key="10">
    <source>
        <dbReference type="Proteomes" id="UP000183203"/>
    </source>
</evidence>
<evidence type="ECO:0000256" key="4">
    <source>
        <dbReference type="ARBA" id="ARBA00016797"/>
    </source>
</evidence>
<evidence type="ECO:0000313" key="9">
    <source>
        <dbReference type="EMBL" id="SDC73376.1"/>
    </source>
</evidence>
<evidence type="ECO:0000256" key="6">
    <source>
        <dbReference type="ARBA" id="ARBA00022982"/>
    </source>
</evidence>
<dbReference type="InterPro" id="IPR014729">
    <property type="entry name" value="Rossmann-like_a/b/a_fold"/>
</dbReference>
<dbReference type="InterPro" id="IPR012255">
    <property type="entry name" value="ETF_b"/>
</dbReference>
<evidence type="ECO:0000259" key="8">
    <source>
        <dbReference type="SMART" id="SM00893"/>
    </source>
</evidence>
<dbReference type="SUPFAM" id="SSF52402">
    <property type="entry name" value="Adenine nucleotide alpha hydrolases-like"/>
    <property type="match status" value="1"/>
</dbReference>
<evidence type="ECO:0000256" key="7">
    <source>
        <dbReference type="ARBA" id="ARBA00025649"/>
    </source>
</evidence>
<comment type="similarity">
    <text evidence="2">Belongs to the ETF beta-subunit/FixA family.</text>
</comment>
<dbReference type="RefSeq" id="WP_058233043.1">
    <property type="nucleotide sequence ID" value="NZ_FMYG01000006.1"/>
</dbReference>
<name>A0A1G6P1K5_9MICO</name>
<comment type="cofactor">
    <cofactor evidence="1">
        <name>FAD</name>
        <dbReference type="ChEBI" id="CHEBI:57692"/>
    </cofactor>
</comment>
<gene>
    <name evidence="9" type="ORF">SAMN05216418_2919</name>
</gene>
<protein>
    <recommendedName>
        <fullName evidence="4">Electron transfer flavoprotein subunit beta</fullName>
    </recommendedName>
</protein>
<evidence type="ECO:0000256" key="2">
    <source>
        <dbReference type="ARBA" id="ARBA00007557"/>
    </source>
</evidence>
<dbReference type="PANTHER" id="PTHR21294">
    <property type="entry name" value="ELECTRON TRANSFER FLAVOPROTEIN BETA-SUBUNIT"/>
    <property type="match status" value="1"/>
</dbReference>
<sequence>MKIVVLIKEVPDTWGERRLDLETGLIDRGAAAAPVLDEIDERAVEAALAHADAHPGTEVTVLAMAPASATATIRKALAMGATSAVHVVDDALRGADLLLTAEVLAAAIRRTGYDLVIAGNLSTDGGAGVIPAMVAEVLGVPQLTGLAALEVSDTMVTGDRVSDAGTMRVSAELPAVVSITEALPEGRFTTFKGIMAAKKKPYETVDAASLDIAPDDPATARYIMLSVAERPPRHAGIKIVDEGDAGEKLAAFLIAEGVTR</sequence>
<dbReference type="GO" id="GO:0005829">
    <property type="term" value="C:cytosol"/>
    <property type="evidence" value="ECO:0007669"/>
    <property type="project" value="TreeGrafter"/>
</dbReference>
<dbReference type="SMART" id="SM00893">
    <property type="entry name" value="ETF"/>
    <property type="match status" value="1"/>
</dbReference>
<organism evidence="9 10">
    <name type="scientific">Microbacterium enclense</name>
    <dbReference type="NCBI Taxonomy" id="993073"/>
    <lineage>
        <taxon>Bacteria</taxon>
        <taxon>Bacillati</taxon>
        <taxon>Actinomycetota</taxon>
        <taxon>Actinomycetes</taxon>
        <taxon>Micrococcales</taxon>
        <taxon>Microbacteriaceae</taxon>
        <taxon>Microbacterium</taxon>
    </lineage>
</organism>
<evidence type="ECO:0000256" key="5">
    <source>
        <dbReference type="ARBA" id="ARBA00022448"/>
    </source>
</evidence>
<evidence type="ECO:0000256" key="1">
    <source>
        <dbReference type="ARBA" id="ARBA00001974"/>
    </source>
</evidence>
<dbReference type="Proteomes" id="UP000183203">
    <property type="component" value="Unassembled WGS sequence"/>
</dbReference>
<evidence type="ECO:0000256" key="3">
    <source>
        <dbReference type="ARBA" id="ARBA00011355"/>
    </source>
</evidence>
<dbReference type="STRING" id="993073.AS029_13190"/>
<dbReference type="CDD" id="cd01714">
    <property type="entry name" value="ETF_beta"/>
    <property type="match status" value="1"/>
</dbReference>
<dbReference type="PANTHER" id="PTHR21294:SF8">
    <property type="entry name" value="ELECTRON TRANSFER FLAVOPROTEIN SUBUNIT BETA"/>
    <property type="match status" value="1"/>
</dbReference>
<keyword evidence="5" id="KW-0813">Transport</keyword>
<feature type="domain" description="Electron transfer flavoprotein alpha/beta-subunit N-terminal" evidence="8">
    <location>
        <begin position="23"/>
        <end position="214"/>
    </location>
</feature>